<feature type="chain" id="PRO_5025565964" evidence="1">
    <location>
        <begin position="20"/>
        <end position="122"/>
    </location>
</feature>
<dbReference type="RefSeq" id="XP_033660294.1">
    <property type="nucleotide sequence ID" value="XM_033809789.1"/>
</dbReference>
<dbReference type="GeneID" id="54563061"/>
<feature type="signal peptide" evidence="1">
    <location>
        <begin position="1"/>
        <end position="19"/>
    </location>
</feature>
<sequence length="122" mass="12944">MRFIALIAAYTTLVAYTAAVPISNPSPSGLALRDTVGDITDTANDVANDLANDVGNDIGNDVANDIANDILNGIADIDPDTDINLNQVNISPVINANFPLIICVTFNAEESDFSVNKHRETQ</sequence>
<dbReference type="AlphaFoldDB" id="A0A6A6BXI7"/>
<evidence type="ECO:0000313" key="2">
    <source>
        <dbReference type="EMBL" id="KAF2159405.1"/>
    </source>
</evidence>
<accession>A0A6A6BXI7</accession>
<keyword evidence="1" id="KW-0732">Signal</keyword>
<name>A0A6A6BXI7_ZASCE</name>
<gene>
    <name evidence="2" type="ORF">M409DRAFT_30155</name>
</gene>
<dbReference type="EMBL" id="ML993638">
    <property type="protein sequence ID" value="KAF2159405.1"/>
    <property type="molecule type" value="Genomic_DNA"/>
</dbReference>
<protein>
    <submittedName>
        <fullName evidence="2">Uncharacterized protein</fullName>
    </submittedName>
</protein>
<reference evidence="2" key="1">
    <citation type="journal article" date="2020" name="Stud. Mycol.">
        <title>101 Dothideomycetes genomes: a test case for predicting lifestyles and emergence of pathogens.</title>
        <authorList>
            <person name="Haridas S."/>
            <person name="Albert R."/>
            <person name="Binder M."/>
            <person name="Bloem J."/>
            <person name="Labutti K."/>
            <person name="Salamov A."/>
            <person name="Andreopoulos B."/>
            <person name="Baker S."/>
            <person name="Barry K."/>
            <person name="Bills G."/>
            <person name="Bluhm B."/>
            <person name="Cannon C."/>
            <person name="Castanera R."/>
            <person name="Culley D."/>
            <person name="Daum C."/>
            <person name="Ezra D."/>
            <person name="Gonzalez J."/>
            <person name="Henrissat B."/>
            <person name="Kuo A."/>
            <person name="Liang C."/>
            <person name="Lipzen A."/>
            <person name="Lutzoni F."/>
            <person name="Magnuson J."/>
            <person name="Mondo S."/>
            <person name="Nolan M."/>
            <person name="Ohm R."/>
            <person name="Pangilinan J."/>
            <person name="Park H.-J."/>
            <person name="Ramirez L."/>
            <person name="Alfaro M."/>
            <person name="Sun H."/>
            <person name="Tritt A."/>
            <person name="Yoshinaga Y."/>
            <person name="Zwiers L.-H."/>
            <person name="Turgeon B."/>
            <person name="Goodwin S."/>
            <person name="Spatafora J."/>
            <person name="Crous P."/>
            <person name="Grigoriev I."/>
        </authorList>
    </citation>
    <scope>NUCLEOTIDE SEQUENCE</scope>
    <source>
        <strain evidence="2">ATCC 36951</strain>
    </source>
</reference>
<evidence type="ECO:0000313" key="3">
    <source>
        <dbReference type="Proteomes" id="UP000799537"/>
    </source>
</evidence>
<keyword evidence="3" id="KW-1185">Reference proteome</keyword>
<organism evidence="2 3">
    <name type="scientific">Zasmidium cellare ATCC 36951</name>
    <dbReference type="NCBI Taxonomy" id="1080233"/>
    <lineage>
        <taxon>Eukaryota</taxon>
        <taxon>Fungi</taxon>
        <taxon>Dikarya</taxon>
        <taxon>Ascomycota</taxon>
        <taxon>Pezizomycotina</taxon>
        <taxon>Dothideomycetes</taxon>
        <taxon>Dothideomycetidae</taxon>
        <taxon>Mycosphaerellales</taxon>
        <taxon>Mycosphaerellaceae</taxon>
        <taxon>Zasmidium</taxon>
    </lineage>
</organism>
<proteinExistence type="predicted"/>
<evidence type="ECO:0000256" key="1">
    <source>
        <dbReference type="SAM" id="SignalP"/>
    </source>
</evidence>
<dbReference type="Proteomes" id="UP000799537">
    <property type="component" value="Unassembled WGS sequence"/>
</dbReference>